<evidence type="ECO:0000313" key="2">
    <source>
        <dbReference type="Proteomes" id="UP001162098"/>
    </source>
</evidence>
<accession>A0A7S7YEQ4</accession>
<sequence length="101" mass="11635">MEAQLVYGLHRLETLGGANRRSLYDQDTLALYTKEGLIFIPVRLRKGKIKYLICTKCGNNVAWHRGDCTCGNLQEDKEQSGRYTLRDEGLSFTHKTWEVKN</sequence>
<dbReference type="KEGG" id="vg:80543629"/>
<proteinExistence type="predicted"/>
<organism evidence="1 2">
    <name type="scientific">Medusavirus stheno T3</name>
    <dbReference type="NCBI Taxonomy" id="3069717"/>
    <lineage>
        <taxon>Viruses</taxon>
        <taxon>Varidnaviria</taxon>
        <taxon>Bamfordvirae</taxon>
        <taxon>Nucleocytoviricota</taxon>
        <taxon>Megaviricetes</taxon>
        <taxon>Mamonoviridae</taxon>
        <taxon>Medusavirus</taxon>
        <taxon>Medusavirus sthenus</taxon>
    </lineage>
</organism>
<protein>
    <submittedName>
        <fullName evidence="1">Uncharacterized protein</fullName>
    </submittedName>
</protein>
<reference evidence="1 2" key="1">
    <citation type="submission" date="2020-09" db="EMBL/GenBank/DDBJ databases">
        <authorList>
            <person name="Zhang R."/>
            <person name="Garcia K."/>
            <person name="Ogata H."/>
        </authorList>
    </citation>
    <scope>NUCLEOTIDE SEQUENCE [LARGE SCALE GENOMIC DNA]</scope>
    <source>
        <strain evidence="2">stheno</strain>
    </source>
</reference>
<keyword evidence="2" id="KW-1185">Reference proteome</keyword>
<name>A0A7S7YEQ4_9VIRU</name>
<dbReference type="EMBL" id="MW018138">
    <property type="protein sequence ID" value="QPB44433.1"/>
    <property type="molecule type" value="Genomic_DNA"/>
</dbReference>
<evidence type="ECO:0000313" key="1">
    <source>
        <dbReference type="EMBL" id="QPB44433.1"/>
    </source>
</evidence>
<dbReference type="Proteomes" id="UP001162098">
    <property type="component" value="Segment"/>
</dbReference>